<sequence length="689" mass="79527">MDDEFIATAYPKVHENLKLITGERVPLNDKPEESHLFRVPTAVDNYFRKTKLDDALLRIQNLGNDSDRMSYVVIANKSCSDQVKYIRGIIKYSDDDKDDDDDEGLQLDQTRAGFLQRVVRRSDSAALWITETQEITGAKLFRCQDLILNQNTLKLISDDCYQSRDERNGTSDMEDNDYIDHIPNSVDPLRWFYAKLPERSDLDYSSDSIPGDIERCIGVFISVCSKSARYLDFGLVRISAIRCGLPYCSPRGVNMWRRFDFWEVFFNASLSEMRVYGGGVLGKAQPFCPRTGQGLVFHCRQHVDRNLGVQDRAYYYFKEDYTDRPSQESCYRFIDRNSQRRLMGLNELHKAWRARKWSEDDKREKQDSSQLSMKRSTDQKDLSKSESFVGGRVMRILVLQGYGGRDEDIIVNKMSLPGGWATSSIFVTSVADGYLVIYGFAIVLGVLTLKHSVEITFPSSFVGWCSYALFYEVVLEVIDDSTGYKRPTMVYVMKSSIGNRLVSNSMSAEALREIADMDDRHLWNPRDCNTQPLPSQSENRYRKDEMDDGKCHGNVWSNALYVRLRRREWKLESLNADRSARVRLRPRRVQCLNHSVECWTLRRAALCLRFYVESSGFKNLRLLLFRWIRHRSMNLVLLPARMRAESLKNVGGSFVLGRSDDHFNANEYWLSISSEEGLLLSRSSAENST</sequence>
<organism evidence="2 3">
    <name type="scientific">Tanacetum coccineum</name>
    <dbReference type="NCBI Taxonomy" id="301880"/>
    <lineage>
        <taxon>Eukaryota</taxon>
        <taxon>Viridiplantae</taxon>
        <taxon>Streptophyta</taxon>
        <taxon>Embryophyta</taxon>
        <taxon>Tracheophyta</taxon>
        <taxon>Spermatophyta</taxon>
        <taxon>Magnoliopsida</taxon>
        <taxon>eudicotyledons</taxon>
        <taxon>Gunneridae</taxon>
        <taxon>Pentapetalae</taxon>
        <taxon>asterids</taxon>
        <taxon>campanulids</taxon>
        <taxon>Asterales</taxon>
        <taxon>Asteraceae</taxon>
        <taxon>Asteroideae</taxon>
        <taxon>Anthemideae</taxon>
        <taxon>Anthemidinae</taxon>
        <taxon>Tanacetum</taxon>
    </lineage>
</organism>
<gene>
    <name evidence="2" type="ORF">Tco_0652009</name>
</gene>
<feature type="region of interest" description="Disordered" evidence="1">
    <location>
        <begin position="526"/>
        <end position="546"/>
    </location>
</feature>
<feature type="compositionally biased region" description="Polar residues" evidence="1">
    <location>
        <begin position="527"/>
        <end position="538"/>
    </location>
</feature>
<proteinExistence type="predicted"/>
<protein>
    <submittedName>
        <fullName evidence="2">Uncharacterized protein</fullName>
    </submittedName>
</protein>
<keyword evidence="3" id="KW-1185">Reference proteome</keyword>
<accession>A0ABQ4WWL9</accession>
<reference evidence="2" key="1">
    <citation type="journal article" date="2022" name="Int. J. Mol. Sci.">
        <title>Draft Genome of Tanacetum Coccineum: Genomic Comparison of Closely Related Tanacetum-Family Plants.</title>
        <authorList>
            <person name="Yamashiro T."/>
            <person name="Shiraishi A."/>
            <person name="Nakayama K."/>
            <person name="Satake H."/>
        </authorList>
    </citation>
    <scope>NUCLEOTIDE SEQUENCE</scope>
</reference>
<dbReference type="EMBL" id="BQNB010008990">
    <property type="protein sequence ID" value="GJS57225.1"/>
    <property type="molecule type" value="Genomic_DNA"/>
</dbReference>
<evidence type="ECO:0000256" key="1">
    <source>
        <dbReference type="SAM" id="MobiDB-lite"/>
    </source>
</evidence>
<dbReference type="Proteomes" id="UP001151760">
    <property type="component" value="Unassembled WGS sequence"/>
</dbReference>
<feature type="region of interest" description="Disordered" evidence="1">
    <location>
        <begin position="363"/>
        <end position="383"/>
    </location>
</feature>
<evidence type="ECO:0000313" key="3">
    <source>
        <dbReference type="Proteomes" id="UP001151760"/>
    </source>
</evidence>
<evidence type="ECO:0000313" key="2">
    <source>
        <dbReference type="EMBL" id="GJS57225.1"/>
    </source>
</evidence>
<reference evidence="2" key="2">
    <citation type="submission" date="2022-01" db="EMBL/GenBank/DDBJ databases">
        <authorList>
            <person name="Yamashiro T."/>
            <person name="Shiraishi A."/>
            <person name="Satake H."/>
            <person name="Nakayama K."/>
        </authorList>
    </citation>
    <scope>NUCLEOTIDE SEQUENCE</scope>
</reference>
<name>A0ABQ4WWL9_9ASTR</name>
<comment type="caution">
    <text evidence="2">The sequence shown here is derived from an EMBL/GenBank/DDBJ whole genome shotgun (WGS) entry which is preliminary data.</text>
</comment>